<proteinExistence type="predicted"/>
<sequence>MNMNPSRAAVVRLFSASLVTAAFCYSGMSNAQSLYDDLGGQPAIECWIDTGLEVITGDDRINDFFAGELNAGQAEDLRTSLVNFACAATGGPCVYVGRDMSCAHGGLSIDHHSFSAFLEDLEEAAVQCRRGNSGYMGDPAYSQLNKVLLSLRAVVVQDDPGENPGACP</sequence>
<accession>A0A5C9A0C5</accession>
<dbReference type="InterPro" id="IPR012292">
    <property type="entry name" value="Globin/Proto"/>
</dbReference>
<evidence type="ECO:0000256" key="2">
    <source>
        <dbReference type="ARBA" id="ARBA00022617"/>
    </source>
</evidence>
<reference evidence="7 8" key="1">
    <citation type="submission" date="2019-08" db="EMBL/GenBank/DDBJ databases">
        <title>Parahaliea maris sp. nov., isolated from the surface seawater.</title>
        <authorList>
            <person name="Liu Y."/>
        </authorList>
    </citation>
    <scope>NUCLEOTIDE SEQUENCE [LARGE SCALE GENOMIC DNA]</scope>
    <source>
        <strain evidence="7 8">HSLHS9</strain>
    </source>
</reference>
<feature type="binding site" description="distal binding residue" evidence="5">
    <location>
        <position position="104"/>
    </location>
    <ligand>
        <name>heme</name>
        <dbReference type="ChEBI" id="CHEBI:30413"/>
    </ligand>
    <ligandPart>
        <name>Fe</name>
        <dbReference type="ChEBI" id="CHEBI:18248"/>
    </ligandPart>
</feature>
<dbReference type="RefSeq" id="WP_148069048.1">
    <property type="nucleotide sequence ID" value="NZ_VRZA01000004.1"/>
</dbReference>
<dbReference type="CDD" id="cd00454">
    <property type="entry name" value="TrHb1_N"/>
    <property type="match status" value="1"/>
</dbReference>
<comment type="caution">
    <text evidence="7">The sequence shown here is derived from an EMBL/GenBank/DDBJ whole genome shotgun (WGS) entry which is preliminary data.</text>
</comment>
<evidence type="ECO:0000313" key="7">
    <source>
        <dbReference type="EMBL" id="TXS93047.1"/>
    </source>
</evidence>
<evidence type="ECO:0000256" key="5">
    <source>
        <dbReference type="PIRSR" id="PIRSR601486-1"/>
    </source>
</evidence>
<dbReference type="InterPro" id="IPR009050">
    <property type="entry name" value="Globin-like_sf"/>
</dbReference>
<keyword evidence="3 5" id="KW-0479">Metal-binding</keyword>
<dbReference type="GO" id="GO:0019825">
    <property type="term" value="F:oxygen binding"/>
    <property type="evidence" value="ECO:0007669"/>
    <property type="project" value="InterPro"/>
</dbReference>
<name>A0A5C9A0C5_9GAMM</name>
<evidence type="ECO:0000256" key="1">
    <source>
        <dbReference type="ARBA" id="ARBA00022448"/>
    </source>
</evidence>
<dbReference type="AlphaFoldDB" id="A0A5C9A0C5"/>
<organism evidence="7 8">
    <name type="scientific">Parahaliea maris</name>
    <dbReference type="NCBI Taxonomy" id="2716870"/>
    <lineage>
        <taxon>Bacteria</taxon>
        <taxon>Pseudomonadati</taxon>
        <taxon>Pseudomonadota</taxon>
        <taxon>Gammaproteobacteria</taxon>
        <taxon>Cellvibrionales</taxon>
        <taxon>Halieaceae</taxon>
        <taxon>Parahaliea</taxon>
    </lineage>
</organism>
<protein>
    <submittedName>
        <fullName evidence="7">Group 1 truncated hemoglobin</fullName>
    </submittedName>
</protein>
<feature type="chain" id="PRO_5023049946" evidence="6">
    <location>
        <begin position="32"/>
        <end position="168"/>
    </location>
</feature>
<keyword evidence="4 5" id="KW-0408">Iron</keyword>
<feature type="signal peptide" evidence="6">
    <location>
        <begin position="1"/>
        <end position="31"/>
    </location>
</feature>
<keyword evidence="2 5" id="KW-0349">Heme</keyword>
<dbReference type="GO" id="GO:0046872">
    <property type="term" value="F:metal ion binding"/>
    <property type="evidence" value="ECO:0007669"/>
    <property type="project" value="UniProtKB-KW"/>
</dbReference>
<keyword evidence="8" id="KW-1185">Reference proteome</keyword>
<keyword evidence="6" id="KW-0732">Signal</keyword>
<dbReference type="GO" id="GO:0020037">
    <property type="term" value="F:heme binding"/>
    <property type="evidence" value="ECO:0007669"/>
    <property type="project" value="InterPro"/>
</dbReference>
<dbReference type="Proteomes" id="UP000321039">
    <property type="component" value="Unassembled WGS sequence"/>
</dbReference>
<evidence type="ECO:0000256" key="6">
    <source>
        <dbReference type="SAM" id="SignalP"/>
    </source>
</evidence>
<dbReference type="SUPFAM" id="SSF46458">
    <property type="entry name" value="Globin-like"/>
    <property type="match status" value="1"/>
</dbReference>
<evidence type="ECO:0000313" key="8">
    <source>
        <dbReference type="Proteomes" id="UP000321039"/>
    </source>
</evidence>
<evidence type="ECO:0000256" key="3">
    <source>
        <dbReference type="ARBA" id="ARBA00022723"/>
    </source>
</evidence>
<dbReference type="Gene3D" id="1.10.490.10">
    <property type="entry name" value="Globins"/>
    <property type="match status" value="1"/>
</dbReference>
<dbReference type="InterPro" id="IPR001486">
    <property type="entry name" value="Hemoglobin_trunc"/>
</dbReference>
<dbReference type="EMBL" id="VRZA01000004">
    <property type="protein sequence ID" value="TXS93047.1"/>
    <property type="molecule type" value="Genomic_DNA"/>
</dbReference>
<gene>
    <name evidence="7" type="ORF">FV139_13955</name>
</gene>
<dbReference type="Pfam" id="PF01152">
    <property type="entry name" value="Bac_globin"/>
    <property type="match status" value="1"/>
</dbReference>
<evidence type="ECO:0000256" key="4">
    <source>
        <dbReference type="ARBA" id="ARBA00023004"/>
    </source>
</evidence>
<keyword evidence="1" id="KW-0813">Transport</keyword>